<sequence length="459" mass="53497">MDQFEGKFLNIVLAGILTFLILISNIGQNFKNDLYSVYNFKTHYNFFYNSWKQSKNHLDYINKASYYLEKKLEYKLKPLNNSYIHCWYRNFPIQEFQSNMEIVSKGGTIIKRYIYGKDFFEDFKGYYVGGKIINEFQYVDKFNQDITKEIILTDLYNYKNIEELDNIFLSKNVKCVISPAFSEDLVFSSGLYDSNISINDKGLIKIIINPHIFNELKKYAKKGYKIKIFAGNFIKKSQFKDIYAVLPGKNKLLKPLIIVSYYDYYFKLPNVSYQNNEFLTTPSLVLEAINAIKAQRAKIPDRTIIFAFLSGHLLNDNLNNVYNNLPNGNVLILDNLGTSEDISISYTEKENSFANNIIKMLKLNSFYITNKNIISDSNFQYVLISSENGGDFENILKSGKFLLSLIQDECYNLGILTGNFRILRNIKKYLNKYSIPFSIITLFYLIYVVFSPKNNKGRL</sequence>
<proteinExistence type="predicted"/>
<accession>A0A1H5X1U9</accession>
<evidence type="ECO:0000313" key="3">
    <source>
        <dbReference type="Proteomes" id="UP000242850"/>
    </source>
</evidence>
<protein>
    <recommendedName>
        <fullName evidence="4">Peptidase family M28</fullName>
    </recommendedName>
</protein>
<keyword evidence="1" id="KW-1133">Transmembrane helix</keyword>
<feature type="transmembrane region" description="Helical" evidence="1">
    <location>
        <begin position="7"/>
        <end position="27"/>
    </location>
</feature>
<keyword evidence="1" id="KW-0812">Transmembrane</keyword>
<reference evidence="3" key="1">
    <citation type="submission" date="2016-10" db="EMBL/GenBank/DDBJ databases">
        <authorList>
            <person name="Varghese N."/>
            <person name="Submissions S."/>
        </authorList>
    </citation>
    <scope>NUCLEOTIDE SEQUENCE [LARGE SCALE GENOMIC DNA]</scope>
    <source>
        <strain evidence="3">DSM 5463</strain>
    </source>
</reference>
<dbReference type="AlphaFoldDB" id="A0A1H5X1U9"/>
<name>A0A1H5X1U9_9CLOT</name>
<dbReference type="Proteomes" id="UP000242850">
    <property type="component" value="Unassembled WGS sequence"/>
</dbReference>
<gene>
    <name evidence="2" type="ORF">SAMN05660865_01631</name>
</gene>
<organism evidence="2 3">
    <name type="scientific">Caloramator fervidus</name>
    <dbReference type="NCBI Taxonomy" id="29344"/>
    <lineage>
        <taxon>Bacteria</taxon>
        <taxon>Bacillati</taxon>
        <taxon>Bacillota</taxon>
        <taxon>Clostridia</taxon>
        <taxon>Eubacteriales</taxon>
        <taxon>Clostridiaceae</taxon>
        <taxon>Caloramator</taxon>
    </lineage>
</organism>
<dbReference type="OrthoDB" id="1953211at2"/>
<evidence type="ECO:0000313" key="2">
    <source>
        <dbReference type="EMBL" id="SEG05216.1"/>
    </source>
</evidence>
<dbReference type="EMBL" id="FNUK01000024">
    <property type="protein sequence ID" value="SEG05216.1"/>
    <property type="molecule type" value="Genomic_DNA"/>
</dbReference>
<dbReference type="RefSeq" id="WP_103896550.1">
    <property type="nucleotide sequence ID" value="NZ_FNUK01000024.1"/>
</dbReference>
<keyword evidence="3" id="KW-1185">Reference proteome</keyword>
<feature type="transmembrane region" description="Helical" evidence="1">
    <location>
        <begin position="433"/>
        <end position="450"/>
    </location>
</feature>
<keyword evidence="1" id="KW-0472">Membrane</keyword>
<evidence type="ECO:0008006" key="4">
    <source>
        <dbReference type="Google" id="ProtNLM"/>
    </source>
</evidence>
<evidence type="ECO:0000256" key="1">
    <source>
        <dbReference type="SAM" id="Phobius"/>
    </source>
</evidence>